<accession>A0A1W1E365</accession>
<keyword evidence="1" id="KW-0812">Transmembrane</keyword>
<feature type="transmembrane region" description="Helical" evidence="1">
    <location>
        <begin position="7"/>
        <end position="27"/>
    </location>
</feature>
<reference evidence="3" key="1">
    <citation type="submission" date="2016-10" db="EMBL/GenBank/DDBJ databases">
        <authorList>
            <person name="de Groot N.N."/>
        </authorList>
    </citation>
    <scope>NUCLEOTIDE SEQUENCE</scope>
</reference>
<dbReference type="AlphaFoldDB" id="A0A1W1E365"/>
<evidence type="ECO:0000256" key="1">
    <source>
        <dbReference type="SAM" id="Phobius"/>
    </source>
</evidence>
<proteinExistence type="predicted"/>
<dbReference type="InterPro" id="IPR045535">
    <property type="entry name" value="ThsA_Macro"/>
</dbReference>
<gene>
    <name evidence="3" type="ORF">MNB_SUP05-SYMBIONT-5-44</name>
</gene>
<dbReference type="Pfam" id="PF20016">
    <property type="entry name" value="ThsA_Macro"/>
    <property type="match status" value="1"/>
</dbReference>
<keyword evidence="1" id="KW-0472">Membrane</keyword>
<organism evidence="3">
    <name type="scientific">hydrothermal vent metagenome</name>
    <dbReference type="NCBI Taxonomy" id="652676"/>
    <lineage>
        <taxon>unclassified sequences</taxon>
        <taxon>metagenomes</taxon>
        <taxon>ecological metagenomes</taxon>
    </lineage>
</organism>
<name>A0A1W1E365_9ZZZZ</name>
<keyword evidence="1" id="KW-1133">Transmembrane helix</keyword>
<sequence length="301" mass="34158">MYNLKRWLLNYKVIVADFVTSIGLFWLFVEMASYSTDSEIDTITKSIWLFVFVSIAILIIALIRNKPKTSFSYQLRDKDNFIEVRVGDAFKNEGSLVIPFNDCFDVSLDGNVKKAKSIQNKLISDFYSGKEGHLTTDIIEKIDLTQSPYDIGTTIEVEQNGKLFYLLVNSRKKQNNRVESSVDDFLLSLSKLWTYIALESGLNSVVTIPLISTNHGRITNINRATAIKEIIESYIDISKSLNIADRLIISIHPNDLKKGNINLDNIDDFLKFSCQHYKITTFSDKPEGNVESASVVESISR</sequence>
<feature type="domain" description="Thoeris protein ThsA Macro" evidence="2">
    <location>
        <begin position="82"/>
        <end position="252"/>
    </location>
</feature>
<dbReference type="EMBL" id="FPHZ01000145">
    <property type="protein sequence ID" value="SFV88385.1"/>
    <property type="molecule type" value="Genomic_DNA"/>
</dbReference>
<evidence type="ECO:0000313" key="3">
    <source>
        <dbReference type="EMBL" id="SFV88385.1"/>
    </source>
</evidence>
<protein>
    <recommendedName>
        <fullName evidence="2">Thoeris protein ThsA Macro domain-containing protein</fullName>
    </recommendedName>
</protein>
<evidence type="ECO:0000259" key="2">
    <source>
        <dbReference type="Pfam" id="PF20016"/>
    </source>
</evidence>
<feature type="transmembrane region" description="Helical" evidence="1">
    <location>
        <begin position="47"/>
        <end position="63"/>
    </location>
</feature>